<evidence type="ECO:0000256" key="1">
    <source>
        <dbReference type="ARBA" id="ARBA00001936"/>
    </source>
</evidence>
<feature type="compositionally biased region" description="Low complexity" evidence="7">
    <location>
        <begin position="587"/>
        <end position="599"/>
    </location>
</feature>
<dbReference type="Pfam" id="PF03828">
    <property type="entry name" value="PAP_assoc"/>
    <property type="match status" value="1"/>
</dbReference>
<feature type="compositionally biased region" description="Polar residues" evidence="7">
    <location>
        <begin position="661"/>
        <end position="671"/>
    </location>
</feature>
<evidence type="ECO:0000256" key="2">
    <source>
        <dbReference type="ARBA" id="ARBA00008593"/>
    </source>
</evidence>
<dbReference type="GO" id="GO:0046872">
    <property type="term" value="F:metal ion binding"/>
    <property type="evidence" value="ECO:0007669"/>
    <property type="project" value="UniProtKB-KW"/>
</dbReference>
<dbReference type="FunFam" id="3.30.460.10:FF:000006">
    <property type="entry name" value="non-canonical poly(A) RNA polymerase PAPD5"/>
    <property type="match status" value="1"/>
</dbReference>
<dbReference type="GO" id="GO:1990817">
    <property type="term" value="F:poly(A) RNA polymerase activity"/>
    <property type="evidence" value="ECO:0007669"/>
    <property type="project" value="UniProtKB-EC"/>
</dbReference>
<feature type="compositionally biased region" description="Low complexity" evidence="7">
    <location>
        <begin position="488"/>
        <end position="511"/>
    </location>
</feature>
<dbReference type="FunFam" id="1.10.1410.10:FF:000003">
    <property type="entry name" value="non-canonical poly(A) RNA polymerase PAPD7"/>
    <property type="match status" value="1"/>
</dbReference>
<feature type="region of interest" description="Disordered" evidence="7">
    <location>
        <begin position="465"/>
        <end position="671"/>
    </location>
</feature>
<evidence type="ECO:0000256" key="5">
    <source>
        <dbReference type="ARBA" id="ARBA00022723"/>
    </source>
</evidence>
<dbReference type="Gene3D" id="3.30.460.10">
    <property type="entry name" value="Beta Polymerase, domain 2"/>
    <property type="match status" value="1"/>
</dbReference>
<sequence>MDPIIAWYQPEHSGPAHEFWVQVWETNQKSDTMFLRANPNLDKKPQDYIPLDNLKNRGQSANYLISISNEQNRINRKREALGENRACTYGINQYRYKHCLDSCSLTPWKKRNYAADVTGLHDEIKDFFEYNSPNAAEANMRNDVVNRIRAVVKEMWPKAQVEVFGSFKTGLYLPTSDIDLVVFGEWNTLPLHQLEKALREKGISDVSNTKVLDKATVPIIKLKDIKTDIQIDISFNVPNSVKSADLIMRYMKEYPSVKYLVLVIKQFLLQRDLNEVFTGGISSYGLILLTISFLQLHPRDDAVDPNTNLGILLVEFFELYGRNFNYLTTGIRIKNGGSYVKRDEINKDLDNGHRPSVVCIEDPLNPGNDIGRSSYGMMQVKQAFEYAYVTLTGVLLQQNIQAADSKESILGRIVRVTDEVVAYRKWVLENFSDEVKQDYITEPSGGRTYASVATSTSSPKVAKLDENRNSALNERHVKRMMESEHSDSSGSMYKSTSSSASTSSSSSIASDSETDPDNAQETQHKDKHSVSTVTQSRVQTVPTQEFTRRRDAQKQPHSANNSKSRDTSSSSVFSNKSGSVNYNARQGNANNGFNSNNCSFHHDGSQNSRDRYQGSMQYGSYSKSSSGVYRTNQLNGGQQGSKGPRNSAKGRKQSGTRKDYNQNQNFGGSSR</sequence>
<dbReference type="SUPFAM" id="SSF81301">
    <property type="entry name" value="Nucleotidyltransferase"/>
    <property type="match status" value="1"/>
</dbReference>
<comment type="cofactor">
    <cofactor evidence="1">
        <name>Mn(2+)</name>
        <dbReference type="ChEBI" id="CHEBI:29035"/>
    </cofactor>
</comment>
<keyword evidence="6" id="KW-0460">Magnesium</keyword>
<name>A0ABD3VDW2_SINWO</name>
<evidence type="ECO:0000256" key="3">
    <source>
        <dbReference type="ARBA" id="ARBA00012388"/>
    </source>
</evidence>
<evidence type="ECO:0000313" key="11">
    <source>
        <dbReference type="Proteomes" id="UP001634394"/>
    </source>
</evidence>
<feature type="compositionally biased region" description="Basic and acidic residues" evidence="7">
    <location>
        <begin position="600"/>
        <end position="612"/>
    </location>
</feature>
<feature type="domain" description="Poly(A) RNA polymerase mitochondrial-like central palm" evidence="9">
    <location>
        <begin position="120"/>
        <end position="251"/>
    </location>
</feature>
<feature type="compositionally biased region" description="Low complexity" evidence="7">
    <location>
        <begin position="613"/>
        <end position="627"/>
    </location>
</feature>
<feature type="compositionally biased region" description="Low complexity" evidence="7">
    <location>
        <begin position="558"/>
        <end position="579"/>
    </location>
</feature>
<dbReference type="AlphaFoldDB" id="A0ABD3VDW2"/>
<dbReference type="Gene3D" id="1.10.1410.10">
    <property type="match status" value="1"/>
</dbReference>
<comment type="similarity">
    <text evidence="2">Belongs to the DNA polymerase type-B-like family.</text>
</comment>
<keyword evidence="5" id="KW-0479">Metal-binding</keyword>
<gene>
    <name evidence="10" type="ORF">ACJMK2_009968</name>
</gene>
<keyword evidence="4" id="KW-0808">Transferase</keyword>
<evidence type="ECO:0000313" key="10">
    <source>
        <dbReference type="EMBL" id="KAL3859774.1"/>
    </source>
</evidence>
<dbReference type="InterPro" id="IPR002058">
    <property type="entry name" value="PAP_assoc"/>
</dbReference>
<dbReference type="Pfam" id="PF22600">
    <property type="entry name" value="MTPAP-like_central"/>
    <property type="match status" value="1"/>
</dbReference>
<evidence type="ECO:0000259" key="9">
    <source>
        <dbReference type="Pfam" id="PF22600"/>
    </source>
</evidence>
<dbReference type="Proteomes" id="UP001634394">
    <property type="component" value="Unassembled WGS sequence"/>
</dbReference>
<dbReference type="GO" id="GO:0016070">
    <property type="term" value="P:RNA metabolic process"/>
    <property type="evidence" value="ECO:0007669"/>
    <property type="project" value="UniProtKB-ARBA"/>
</dbReference>
<dbReference type="EMBL" id="JBJQND010000012">
    <property type="protein sequence ID" value="KAL3859774.1"/>
    <property type="molecule type" value="Genomic_DNA"/>
</dbReference>
<organism evidence="10 11">
    <name type="scientific">Sinanodonta woodiana</name>
    <name type="common">Chinese pond mussel</name>
    <name type="synonym">Anodonta woodiana</name>
    <dbReference type="NCBI Taxonomy" id="1069815"/>
    <lineage>
        <taxon>Eukaryota</taxon>
        <taxon>Metazoa</taxon>
        <taxon>Spiralia</taxon>
        <taxon>Lophotrochozoa</taxon>
        <taxon>Mollusca</taxon>
        <taxon>Bivalvia</taxon>
        <taxon>Autobranchia</taxon>
        <taxon>Heteroconchia</taxon>
        <taxon>Palaeoheterodonta</taxon>
        <taxon>Unionida</taxon>
        <taxon>Unionoidea</taxon>
        <taxon>Unionidae</taxon>
        <taxon>Unioninae</taxon>
        <taxon>Sinanodonta</taxon>
    </lineage>
</organism>
<protein>
    <recommendedName>
        <fullName evidence="3">polynucleotide adenylyltransferase</fullName>
        <ecNumber evidence="3">2.7.7.19</ecNumber>
    </recommendedName>
</protein>
<feature type="domain" description="PAP-associated" evidence="8">
    <location>
        <begin position="308"/>
        <end position="368"/>
    </location>
</feature>
<proteinExistence type="inferred from homology"/>
<dbReference type="PANTHER" id="PTHR23092">
    <property type="entry name" value="POLY(A) RNA POLYMERASE"/>
    <property type="match status" value="1"/>
</dbReference>
<keyword evidence="11" id="KW-1185">Reference proteome</keyword>
<accession>A0ABD3VDW2</accession>
<feature type="compositionally biased region" description="Basic and acidic residues" evidence="7">
    <location>
        <begin position="465"/>
        <end position="487"/>
    </location>
</feature>
<dbReference type="InterPro" id="IPR054708">
    <property type="entry name" value="MTPAP-like_central"/>
</dbReference>
<reference evidence="10 11" key="1">
    <citation type="submission" date="2024-11" db="EMBL/GenBank/DDBJ databases">
        <title>Chromosome-level genome assembly of the freshwater bivalve Anodonta woodiana.</title>
        <authorList>
            <person name="Chen X."/>
        </authorList>
    </citation>
    <scope>NUCLEOTIDE SEQUENCE [LARGE SCALE GENOMIC DNA]</scope>
    <source>
        <strain evidence="10">MN2024</strain>
        <tissue evidence="10">Gills</tissue>
    </source>
</reference>
<evidence type="ECO:0000256" key="6">
    <source>
        <dbReference type="ARBA" id="ARBA00022842"/>
    </source>
</evidence>
<dbReference type="InterPro" id="IPR045862">
    <property type="entry name" value="Trf4-like"/>
</dbReference>
<evidence type="ECO:0000256" key="4">
    <source>
        <dbReference type="ARBA" id="ARBA00022679"/>
    </source>
</evidence>
<comment type="caution">
    <text evidence="10">The sequence shown here is derived from an EMBL/GenBank/DDBJ whole genome shotgun (WGS) entry which is preliminary data.</text>
</comment>
<dbReference type="CDD" id="cd05402">
    <property type="entry name" value="NT_PAP_TUTase"/>
    <property type="match status" value="1"/>
</dbReference>
<evidence type="ECO:0000256" key="7">
    <source>
        <dbReference type="SAM" id="MobiDB-lite"/>
    </source>
</evidence>
<dbReference type="InterPro" id="IPR043519">
    <property type="entry name" value="NT_sf"/>
</dbReference>
<dbReference type="PANTHER" id="PTHR23092:SF15">
    <property type="entry name" value="INACTIVE NON-CANONICAL POLY(A) RNA POLYMERASE PROTEIN TRF4-2-RELATED"/>
    <property type="match status" value="1"/>
</dbReference>
<dbReference type="EC" id="2.7.7.19" evidence="3"/>
<feature type="compositionally biased region" description="Low complexity" evidence="7">
    <location>
        <begin position="530"/>
        <end position="544"/>
    </location>
</feature>
<dbReference type="SUPFAM" id="SSF81631">
    <property type="entry name" value="PAP/OAS1 substrate-binding domain"/>
    <property type="match status" value="1"/>
</dbReference>
<evidence type="ECO:0000259" key="8">
    <source>
        <dbReference type="Pfam" id="PF03828"/>
    </source>
</evidence>